<dbReference type="SUPFAM" id="SSF53474">
    <property type="entry name" value="alpha/beta-Hydrolases"/>
    <property type="match status" value="1"/>
</dbReference>
<name>A0ABV9TGA1_9MICC</name>
<evidence type="ECO:0000256" key="1">
    <source>
        <dbReference type="SAM" id="SignalP"/>
    </source>
</evidence>
<evidence type="ECO:0000259" key="2">
    <source>
        <dbReference type="PROSITE" id="PS51272"/>
    </source>
</evidence>
<feature type="chain" id="PRO_5046124444" evidence="1">
    <location>
        <begin position="40"/>
        <end position="467"/>
    </location>
</feature>
<keyword evidence="4" id="KW-1185">Reference proteome</keyword>
<feature type="domain" description="SLH" evidence="2">
    <location>
        <begin position="414"/>
        <end position="467"/>
    </location>
</feature>
<accession>A0ABV9TGA1</accession>
<dbReference type="InterPro" id="IPR051465">
    <property type="entry name" value="Cell_Envelope_Struct_Comp"/>
</dbReference>
<dbReference type="Pfam" id="PF00395">
    <property type="entry name" value="SLH"/>
    <property type="match status" value="3"/>
</dbReference>
<dbReference type="Gene3D" id="3.40.50.1820">
    <property type="entry name" value="alpha/beta hydrolase"/>
    <property type="match status" value="1"/>
</dbReference>
<dbReference type="PROSITE" id="PS51272">
    <property type="entry name" value="SLH"/>
    <property type="match status" value="3"/>
</dbReference>
<protein>
    <submittedName>
        <fullName evidence="3">S-layer homology domain-containing protein</fullName>
    </submittedName>
</protein>
<feature type="signal peptide" evidence="1">
    <location>
        <begin position="1"/>
        <end position="39"/>
    </location>
</feature>
<gene>
    <name evidence="3" type="ORF">ACFPCS_05150</name>
</gene>
<feature type="domain" description="SLH" evidence="2">
    <location>
        <begin position="345"/>
        <end position="412"/>
    </location>
</feature>
<comment type="caution">
    <text evidence="3">The sequence shown here is derived from an EMBL/GenBank/DDBJ whole genome shotgun (WGS) entry which is preliminary data.</text>
</comment>
<dbReference type="EMBL" id="JBHSIW010000007">
    <property type="protein sequence ID" value="MFC4902952.1"/>
    <property type="molecule type" value="Genomic_DNA"/>
</dbReference>
<feature type="domain" description="SLH" evidence="2">
    <location>
        <begin position="283"/>
        <end position="344"/>
    </location>
</feature>
<evidence type="ECO:0000313" key="4">
    <source>
        <dbReference type="Proteomes" id="UP001595797"/>
    </source>
</evidence>
<evidence type="ECO:0000313" key="3">
    <source>
        <dbReference type="EMBL" id="MFC4902952.1"/>
    </source>
</evidence>
<dbReference type="Proteomes" id="UP001595797">
    <property type="component" value="Unassembled WGS sequence"/>
</dbReference>
<proteinExistence type="predicted"/>
<dbReference type="PANTHER" id="PTHR43308">
    <property type="entry name" value="OUTER MEMBRANE PROTEIN ALPHA-RELATED"/>
    <property type="match status" value="1"/>
</dbReference>
<organism evidence="3 4">
    <name type="scientific">Kocuria oceani</name>
    <dbReference type="NCBI Taxonomy" id="988827"/>
    <lineage>
        <taxon>Bacteria</taxon>
        <taxon>Bacillati</taxon>
        <taxon>Actinomycetota</taxon>
        <taxon>Actinomycetes</taxon>
        <taxon>Micrococcales</taxon>
        <taxon>Micrococcaceae</taxon>
        <taxon>Kocuria</taxon>
    </lineage>
</organism>
<dbReference type="RefSeq" id="WP_380112794.1">
    <property type="nucleotide sequence ID" value="NZ_JBHSIW010000007.1"/>
</dbReference>
<reference evidence="4" key="1">
    <citation type="journal article" date="2019" name="Int. J. Syst. Evol. Microbiol.">
        <title>The Global Catalogue of Microorganisms (GCM) 10K type strain sequencing project: providing services to taxonomists for standard genome sequencing and annotation.</title>
        <authorList>
            <consortium name="The Broad Institute Genomics Platform"/>
            <consortium name="The Broad Institute Genome Sequencing Center for Infectious Disease"/>
            <person name="Wu L."/>
            <person name="Ma J."/>
        </authorList>
    </citation>
    <scope>NUCLEOTIDE SEQUENCE [LARGE SCALE GENOMIC DNA]</scope>
    <source>
        <strain evidence="4">CGMCC 4.6946</strain>
    </source>
</reference>
<dbReference type="InterPro" id="IPR029058">
    <property type="entry name" value="AB_hydrolase_fold"/>
</dbReference>
<sequence>MTPHIARRFRTASRPLGALAAVVSLVLSSFLLGTGPAAAAETPTTGFTRGFTAPNGLSSTYNLYADGIDRSKPVGVAFYFDGDGQYWAQRPTGSVVRDMARHAAARNMVLVVPLSPDRTGSRTWWENIDANGDWFRALSGHLVQRYGLDTNRVWLTGYSGGAEFITMEVLADRQNWIRGGGAVVIGGGGARKMQTAPSAAVKSLPIQWVTGADDVAGATQPATWSALASARRGQQSYAAQGFTRTSLQVPAGVNHHEYDQAALLDAALRTYGSASVPAPAPVVPGPFTDVPATHTFAPEITWVKNRAVLRGWPDGTYRPTHQMTREQVAAALYRLAGSPAYTAPRTSPFTDVPTSHVFYKEIAWLHAKGISTGWAAADGTRTYKPAQRVSRDQMAAFFYRQAGKPAYTPPRTSPFVDVSTGQGFYKEMAWLQATGISTGWKDGTYRPGAGTSRDVMAAFLHRYAENS</sequence>
<dbReference type="InterPro" id="IPR001119">
    <property type="entry name" value="SLH_dom"/>
</dbReference>
<keyword evidence="1" id="KW-0732">Signal</keyword>